<sequence length="128" mass="13849">MPILAAGIIARAHTRELSLEPEEVTKKEPVQAKKFGPAQAPEGFIATLVLKDTMTHILRVFEGWPQAGAPSFAPHGSHTRVGDQTRNQGTAGYRTPKAHPATIVALQFLGYPQGVDTHPIIHPTMIVD</sequence>
<dbReference type="AlphaFoldDB" id="A0A9Q1LML0"/>
<keyword evidence="3" id="KW-1185">Reference proteome</keyword>
<organism evidence="2 3">
    <name type="scientific">Anisodus acutangulus</name>
    <dbReference type="NCBI Taxonomy" id="402998"/>
    <lineage>
        <taxon>Eukaryota</taxon>
        <taxon>Viridiplantae</taxon>
        <taxon>Streptophyta</taxon>
        <taxon>Embryophyta</taxon>
        <taxon>Tracheophyta</taxon>
        <taxon>Spermatophyta</taxon>
        <taxon>Magnoliopsida</taxon>
        <taxon>eudicotyledons</taxon>
        <taxon>Gunneridae</taxon>
        <taxon>Pentapetalae</taxon>
        <taxon>asterids</taxon>
        <taxon>lamiids</taxon>
        <taxon>Solanales</taxon>
        <taxon>Solanaceae</taxon>
        <taxon>Solanoideae</taxon>
        <taxon>Hyoscyameae</taxon>
        <taxon>Anisodus</taxon>
    </lineage>
</organism>
<evidence type="ECO:0000313" key="2">
    <source>
        <dbReference type="EMBL" id="KAJ8540512.1"/>
    </source>
</evidence>
<proteinExistence type="predicted"/>
<feature type="region of interest" description="Disordered" evidence="1">
    <location>
        <begin position="71"/>
        <end position="94"/>
    </location>
</feature>
<protein>
    <submittedName>
        <fullName evidence="2">Uncharacterized protein</fullName>
    </submittedName>
</protein>
<name>A0A9Q1LML0_9SOLA</name>
<accession>A0A9Q1LML0</accession>
<evidence type="ECO:0000313" key="3">
    <source>
        <dbReference type="Proteomes" id="UP001152561"/>
    </source>
</evidence>
<reference evidence="3" key="1">
    <citation type="journal article" date="2023" name="Proc. Natl. Acad. Sci. U.S.A.">
        <title>Genomic and structural basis for evolution of tropane alkaloid biosynthesis.</title>
        <authorList>
            <person name="Wanga Y.-J."/>
            <person name="Taina T."/>
            <person name="Yua J.-Y."/>
            <person name="Lia J."/>
            <person name="Xua B."/>
            <person name="Chenc J."/>
            <person name="D'Auriad J.C."/>
            <person name="Huanga J.-P."/>
            <person name="Huanga S.-X."/>
        </authorList>
    </citation>
    <scope>NUCLEOTIDE SEQUENCE [LARGE SCALE GENOMIC DNA]</scope>
    <source>
        <strain evidence="3">cv. KIB-2019</strain>
    </source>
</reference>
<dbReference type="EMBL" id="JAJAGQ010000016">
    <property type="protein sequence ID" value="KAJ8540512.1"/>
    <property type="molecule type" value="Genomic_DNA"/>
</dbReference>
<dbReference type="Proteomes" id="UP001152561">
    <property type="component" value="Unassembled WGS sequence"/>
</dbReference>
<evidence type="ECO:0000256" key="1">
    <source>
        <dbReference type="SAM" id="MobiDB-lite"/>
    </source>
</evidence>
<gene>
    <name evidence="2" type="ORF">K7X08_032499</name>
</gene>
<comment type="caution">
    <text evidence="2">The sequence shown here is derived from an EMBL/GenBank/DDBJ whole genome shotgun (WGS) entry which is preliminary data.</text>
</comment>